<dbReference type="AlphaFoldDB" id="A0AA87YVB7"/>
<evidence type="ECO:0000313" key="1">
    <source>
        <dbReference type="EMBL" id="GMN23943.1"/>
    </source>
</evidence>
<accession>A0AA87YVB7</accession>
<sequence length="111" mass="12399">MHQTCAKTKTYRGLVRFISSKAPWCQLQQSSTGGVARARGPDLAWKMSRRRGNYVGGKGRSGSEFGYLRASLRGRRVIAIWIWRQSGELIRMGPLRSGFADEGESSRGRGH</sequence>
<dbReference type="EMBL" id="BTGU01000001">
    <property type="protein sequence ID" value="GMN23943.1"/>
    <property type="molecule type" value="Genomic_DNA"/>
</dbReference>
<gene>
    <name evidence="1" type="ORF">TIFTF001_000332</name>
</gene>
<reference evidence="1" key="1">
    <citation type="submission" date="2023-07" db="EMBL/GenBank/DDBJ databases">
        <title>draft genome sequence of fig (Ficus carica).</title>
        <authorList>
            <person name="Takahashi T."/>
            <person name="Nishimura K."/>
        </authorList>
    </citation>
    <scope>NUCLEOTIDE SEQUENCE</scope>
</reference>
<dbReference type="Proteomes" id="UP001187192">
    <property type="component" value="Unassembled WGS sequence"/>
</dbReference>
<protein>
    <submittedName>
        <fullName evidence="1">Uncharacterized protein</fullName>
    </submittedName>
</protein>
<keyword evidence="2" id="KW-1185">Reference proteome</keyword>
<evidence type="ECO:0000313" key="2">
    <source>
        <dbReference type="Proteomes" id="UP001187192"/>
    </source>
</evidence>
<comment type="caution">
    <text evidence="1">The sequence shown here is derived from an EMBL/GenBank/DDBJ whole genome shotgun (WGS) entry which is preliminary data.</text>
</comment>
<proteinExistence type="predicted"/>
<name>A0AA87YVB7_FICCA</name>
<organism evidence="1 2">
    <name type="scientific">Ficus carica</name>
    <name type="common">Common fig</name>
    <dbReference type="NCBI Taxonomy" id="3494"/>
    <lineage>
        <taxon>Eukaryota</taxon>
        <taxon>Viridiplantae</taxon>
        <taxon>Streptophyta</taxon>
        <taxon>Embryophyta</taxon>
        <taxon>Tracheophyta</taxon>
        <taxon>Spermatophyta</taxon>
        <taxon>Magnoliopsida</taxon>
        <taxon>eudicotyledons</taxon>
        <taxon>Gunneridae</taxon>
        <taxon>Pentapetalae</taxon>
        <taxon>rosids</taxon>
        <taxon>fabids</taxon>
        <taxon>Rosales</taxon>
        <taxon>Moraceae</taxon>
        <taxon>Ficeae</taxon>
        <taxon>Ficus</taxon>
    </lineage>
</organism>